<dbReference type="GO" id="GO:0004130">
    <property type="term" value="F:cytochrome-c peroxidase activity"/>
    <property type="evidence" value="ECO:0007669"/>
    <property type="project" value="UniProtKB-EC"/>
</dbReference>
<organism evidence="8">
    <name type="scientific">hydrothermal vent metagenome</name>
    <dbReference type="NCBI Taxonomy" id="652676"/>
    <lineage>
        <taxon>unclassified sequences</taxon>
        <taxon>metagenomes</taxon>
        <taxon>ecological metagenomes</taxon>
    </lineage>
</organism>
<comment type="subcellular location">
    <subcellularLocation>
        <location evidence="1">Cell envelope</location>
    </subcellularLocation>
</comment>
<dbReference type="Pfam" id="PF03150">
    <property type="entry name" value="CCP_MauG"/>
    <property type="match status" value="1"/>
</dbReference>
<evidence type="ECO:0000256" key="3">
    <source>
        <dbReference type="ARBA" id="ARBA00022723"/>
    </source>
</evidence>
<dbReference type="PROSITE" id="PS51257">
    <property type="entry name" value="PROKAR_LIPOPROTEIN"/>
    <property type="match status" value="1"/>
</dbReference>
<dbReference type="InterPro" id="IPR051395">
    <property type="entry name" value="Cytochrome_c_Peroxidase/MauG"/>
</dbReference>
<dbReference type="PANTHER" id="PTHR30600">
    <property type="entry name" value="CYTOCHROME C PEROXIDASE-RELATED"/>
    <property type="match status" value="1"/>
</dbReference>
<sequence>MKILISAVTIITVLLSACGSSSDSSDAQVSSVTKASLGESLFFDKNISLTRKTSCATCHNPEHGFVDTRFSETGVDQNIFINGAFSVGDDGSSLGGRNAPTAAYAQFIPPLSKRADGNYSGGQFHDGRAATLTVQAGGPPLDGAEMQMSDKNAVVDRLKENNTYVSSFKELYGNTIFDDINASYESMAESIAAFEKTDKFAPFDSKYDKFRDCRESGKSTNTCYSEGNWTNEEDLGYSLFFSSGNTNCAKCHTSNSQTEALLGQREMFTNNRYENIGTPRNKAAMDARFHLGLQDANATFKGLGGAIESTDVDFALHLGKAKVPTLRNIAVTAPYMSNGVFSKLRTVLEFYDHQGVGTRANNPETGLSWVENDNNATINTSLLGSTQELPDSKIKALEAFLRTLTDAQYESLLEPQVP</sequence>
<dbReference type="EMBL" id="FPHF01000027">
    <property type="protein sequence ID" value="SFV54255.1"/>
    <property type="molecule type" value="Genomic_DNA"/>
</dbReference>
<dbReference type="InterPro" id="IPR036909">
    <property type="entry name" value="Cyt_c-like_dom_sf"/>
</dbReference>
<accession>A0A1W1BL84</accession>
<evidence type="ECO:0000259" key="7">
    <source>
        <dbReference type="PROSITE" id="PS51007"/>
    </source>
</evidence>
<evidence type="ECO:0000256" key="6">
    <source>
        <dbReference type="ARBA" id="ARBA00023004"/>
    </source>
</evidence>
<evidence type="ECO:0000256" key="4">
    <source>
        <dbReference type="ARBA" id="ARBA00022729"/>
    </source>
</evidence>
<dbReference type="InterPro" id="IPR009056">
    <property type="entry name" value="Cyt_c-like_dom"/>
</dbReference>
<dbReference type="SUPFAM" id="SSF46626">
    <property type="entry name" value="Cytochrome c"/>
    <property type="match status" value="2"/>
</dbReference>
<gene>
    <name evidence="8" type="ORF">MNB_SM-4-337</name>
</gene>
<dbReference type="Gene3D" id="1.10.760.10">
    <property type="entry name" value="Cytochrome c-like domain"/>
    <property type="match status" value="2"/>
</dbReference>
<dbReference type="GO" id="GO:0030313">
    <property type="term" value="C:cell envelope"/>
    <property type="evidence" value="ECO:0007669"/>
    <property type="project" value="UniProtKB-SubCell"/>
</dbReference>
<dbReference type="GO" id="GO:0009055">
    <property type="term" value="F:electron transfer activity"/>
    <property type="evidence" value="ECO:0007669"/>
    <property type="project" value="InterPro"/>
</dbReference>
<keyword evidence="2" id="KW-0349">Heme</keyword>
<dbReference type="InterPro" id="IPR004852">
    <property type="entry name" value="Di-haem_cyt_c_peroxidsae"/>
</dbReference>
<keyword evidence="4" id="KW-0732">Signal</keyword>
<dbReference type="GO" id="GO:0046872">
    <property type="term" value="F:metal ion binding"/>
    <property type="evidence" value="ECO:0007669"/>
    <property type="project" value="UniProtKB-KW"/>
</dbReference>
<name>A0A1W1BL84_9ZZZZ</name>
<feature type="domain" description="Cytochrome c" evidence="7">
    <location>
        <begin position="231"/>
        <end position="405"/>
    </location>
</feature>
<dbReference type="PANTHER" id="PTHR30600:SF10">
    <property type="entry name" value="BLL6722 PROTEIN"/>
    <property type="match status" value="1"/>
</dbReference>
<dbReference type="GO" id="GO:0020037">
    <property type="term" value="F:heme binding"/>
    <property type="evidence" value="ECO:0007669"/>
    <property type="project" value="InterPro"/>
</dbReference>
<evidence type="ECO:0000256" key="5">
    <source>
        <dbReference type="ARBA" id="ARBA00023002"/>
    </source>
</evidence>
<proteinExistence type="predicted"/>
<dbReference type="PROSITE" id="PS51007">
    <property type="entry name" value="CYTC"/>
    <property type="match status" value="2"/>
</dbReference>
<dbReference type="EC" id="1.11.1.5" evidence="8"/>
<protein>
    <submittedName>
        <fullName evidence="8">Cytochrome c551 peroxidase</fullName>
        <ecNumber evidence="8">1.11.1.5</ecNumber>
    </submittedName>
</protein>
<reference evidence="8" key="1">
    <citation type="submission" date="2016-10" db="EMBL/GenBank/DDBJ databases">
        <authorList>
            <person name="de Groot N.N."/>
        </authorList>
    </citation>
    <scope>NUCLEOTIDE SEQUENCE</scope>
</reference>
<evidence type="ECO:0000256" key="2">
    <source>
        <dbReference type="ARBA" id="ARBA00022617"/>
    </source>
</evidence>
<keyword evidence="8" id="KW-0575">Peroxidase</keyword>
<keyword evidence="3" id="KW-0479">Metal-binding</keyword>
<keyword evidence="6" id="KW-0408">Iron</keyword>
<evidence type="ECO:0000256" key="1">
    <source>
        <dbReference type="ARBA" id="ARBA00004196"/>
    </source>
</evidence>
<keyword evidence="5 8" id="KW-0560">Oxidoreductase</keyword>
<dbReference type="AlphaFoldDB" id="A0A1W1BL84"/>
<feature type="domain" description="Cytochrome c" evidence="7">
    <location>
        <begin position="33"/>
        <end position="169"/>
    </location>
</feature>
<evidence type="ECO:0000313" key="8">
    <source>
        <dbReference type="EMBL" id="SFV54255.1"/>
    </source>
</evidence>